<name>A0AAQ3M447_9PEZI</name>
<reference evidence="7 8" key="1">
    <citation type="submission" date="2023-11" db="EMBL/GenBank/DDBJ databases">
        <title>An acidophilic fungus is an integral part of prey digestion in a carnivorous sundew plant.</title>
        <authorList>
            <person name="Tsai I.J."/>
        </authorList>
    </citation>
    <scope>NUCLEOTIDE SEQUENCE [LARGE SCALE GENOMIC DNA]</scope>
    <source>
        <strain evidence="7">169a</strain>
    </source>
</reference>
<dbReference type="Pfam" id="PF00026">
    <property type="entry name" value="Asp"/>
    <property type="match status" value="1"/>
</dbReference>
<sequence length="434" mass="46418">MSGRLSLARNPKYVRNGLKSYAHLLRKYNITPSMPGPFAMIESKAEHSTKHKLTTALHFKKHGAHQQTLVKKSSTGQEGTVPAEDIQNDSLYLAEVDIGTPAQKLMLDFDTGSADLWVWSTSLPKDTQAAASGHVIFDPSKSKTFKNSSGSTWKITYGDQSSASGTVGTDVVALGSVKITGQAIELAKELSTQFQQGSGDGLLGLAFDTINTVSPSPVKTPVDNMESEDAIPQQVFTAYLGSWRDADEADQGESFYTFGTIDQDALQGQTPVYAPVDSSNGFWEFASTSSQVNGQSVSIPNGTAIADTGTTLGLVDTATVKAIYAAIPGSKYDSTQQGYVYPSSVTVDQLPVVKLAVGDNFVEIQKEDLGFADAGNGMIYGSFQDRGNMNLSIYGDAVLKSIYAIFDQGNMQFGFTQRKETNQNISVPPADGSS</sequence>
<dbReference type="Proteomes" id="UP001303373">
    <property type="component" value="Chromosome 5"/>
</dbReference>
<protein>
    <submittedName>
        <fullName evidence="7">Aspergillopepsin-1</fullName>
    </submittedName>
</protein>
<evidence type="ECO:0000256" key="4">
    <source>
        <dbReference type="ARBA" id="ARBA00022801"/>
    </source>
</evidence>
<dbReference type="GO" id="GO:0006508">
    <property type="term" value="P:proteolysis"/>
    <property type="evidence" value="ECO:0007669"/>
    <property type="project" value="UniProtKB-KW"/>
</dbReference>
<evidence type="ECO:0000256" key="3">
    <source>
        <dbReference type="ARBA" id="ARBA00022750"/>
    </source>
</evidence>
<evidence type="ECO:0000256" key="1">
    <source>
        <dbReference type="ARBA" id="ARBA00007447"/>
    </source>
</evidence>
<dbReference type="PANTHER" id="PTHR47966">
    <property type="entry name" value="BETA-SITE APP-CLEAVING ENZYME, ISOFORM A-RELATED"/>
    <property type="match status" value="1"/>
</dbReference>
<comment type="similarity">
    <text evidence="1">Belongs to the peptidase A1 family.</text>
</comment>
<evidence type="ECO:0000256" key="5">
    <source>
        <dbReference type="PIRSR" id="PIRSR601461-1"/>
    </source>
</evidence>
<evidence type="ECO:0000313" key="8">
    <source>
        <dbReference type="Proteomes" id="UP001303373"/>
    </source>
</evidence>
<dbReference type="FunFam" id="2.40.70.10:FF:000092">
    <property type="entry name" value="Aspartic endopeptidase (AP1)"/>
    <property type="match status" value="1"/>
</dbReference>
<evidence type="ECO:0000313" key="7">
    <source>
        <dbReference type="EMBL" id="WPH01249.1"/>
    </source>
</evidence>
<dbReference type="CDD" id="cd06097">
    <property type="entry name" value="Aspergillopepsin_like"/>
    <property type="match status" value="1"/>
</dbReference>
<keyword evidence="3" id="KW-0064">Aspartyl protease</keyword>
<dbReference type="PROSITE" id="PS51767">
    <property type="entry name" value="PEPTIDASE_A1"/>
    <property type="match status" value="1"/>
</dbReference>
<dbReference type="PANTHER" id="PTHR47966:SF1">
    <property type="entry name" value="ASPARTYL PROTEINASE"/>
    <property type="match status" value="1"/>
</dbReference>
<feature type="active site" evidence="5">
    <location>
        <position position="307"/>
    </location>
</feature>
<evidence type="ECO:0000259" key="6">
    <source>
        <dbReference type="PROSITE" id="PS51767"/>
    </source>
</evidence>
<evidence type="ECO:0000256" key="2">
    <source>
        <dbReference type="ARBA" id="ARBA00022670"/>
    </source>
</evidence>
<dbReference type="SUPFAM" id="SSF50630">
    <property type="entry name" value="Acid proteases"/>
    <property type="match status" value="1"/>
</dbReference>
<accession>A0AAQ3M447</accession>
<dbReference type="InterPro" id="IPR021109">
    <property type="entry name" value="Peptidase_aspartic_dom_sf"/>
</dbReference>
<keyword evidence="2" id="KW-0645">Protease</keyword>
<organism evidence="7 8">
    <name type="scientific">Acrodontium crateriforme</name>
    <dbReference type="NCBI Taxonomy" id="150365"/>
    <lineage>
        <taxon>Eukaryota</taxon>
        <taxon>Fungi</taxon>
        <taxon>Dikarya</taxon>
        <taxon>Ascomycota</taxon>
        <taxon>Pezizomycotina</taxon>
        <taxon>Dothideomycetes</taxon>
        <taxon>Dothideomycetidae</taxon>
        <taxon>Mycosphaerellales</taxon>
        <taxon>Teratosphaeriaceae</taxon>
        <taxon>Acrodontium</taxon>
    </lineage>
</organism>
<keyword evidence="8" id="KW-1185">Reference proteome</keyword>
<dbReference type="AlphaFoldDB" id="A0AAQ3M447"/>
<dbReference type="GO" id="GO:0004190">
    <property type="term" value="F:aspartic-type endopeptidase activity"/>
    <property type="evidence" value="ECO:0007669"/>
    <property type="project" value="UniProtKB-KW"/>
</dbReference>
<keyword evidence="4" id="KW-0378">Hydrolase</keyword>
<proteinExistence type="inferred from homology"/>
<dbReference type="InterPro" id="IPR001461">
    <property type="entry name" value="Aspartic_peptidase_A1"/>
</dbReference>
<feature type="active site" evidence="5">
    <location>
        <position position="110"/>
    </location>
</feature>
<dbReference type="PRINTS" id="PR00792">
    <property type="entry name" value="PEPSIN"/>
</dbReference>
<dbReference type="EMBL" id="CP138584">
    <property type="protein sequence ID" value="WPH01249.1"/>
    <property type="molecule type" value="Genomic_DNA"/>
</dbReference>
<feature type="domain" description="Peptidase A1" evidence="6">
    <location>
        <begin position="92"/>
        <end position="416"/>
    </location>
</feature>
<dbReference type="InterPro" id="IPR034163">
    <property type="entry name" value="Aspergillopepsin-like_cat_dom"/>
</dbReference>
<dbReference type="Gene3D" id="2.40.70.10">
    <property type="entry name" value="Acid Proteases"/>
    <property type="match status" value="2"/>
</dbReference>
<dbReference type="InterPro" id="IPR033121">
    <property type="entry name" value="PEPTIDASE_A1"/>
</dbReference>
<gene>
    <name evidence="7" type="ORF">R9X50_00408700</name>
</gene>